<evidence type="ECO:0000313" key="2">
    <source>
        <dbReference type="EMBL" id="CBA16284.1"/>
    </source>
</evidence>
<dbReference type="RefSeq" id="WP_012916284.1">
    <property type="nucleotide sequence ID" value="NC_013722.1"/>
</dbReference>
<name>D2U8K4_XANAP</name>
<organism evidence="2 3">
    <name type="scientific">Xanthomonas albilineans (strain GPE PC73 / CFBP 7063)</name>
    <dbReference type="NCBI Taxonomy" id="380358"/>
    <lineage>
        <taxon>Bacteria</taxon>
        <taxon>Pseudomonadati</taxon>
        <taxon>Pseudomonadota</taxon>
        <taxon>Gammaproteobacteria</taxon>
        <taxon>Lysobacterales</taxon>
        <taxon>Lysobacteraceae</taxon>
        <taxon>Xanthomonas</taxon>
    </lineage>
</organism>
<dbReference type="Proteomes" id="UP000001890">
    <property type="component" value="Chromosome"/>
</dbReference>
<evidence type="ECO:0000313" key="3">
    <source>
        <dbReference type="Proteomes" id="UP000001890"/>
    </source>
</evidence>
<proteinExistence type="predicted"/>
<dbReference type="EMBL" id="FP565176">
    <property type="protein sequence ID" value="CBA16284.1"/>
    <property type="molecule type" value="Genomic_DNA"/>
</dbReference>
<dbReference type="PATRIC" id="fig|29447.3.peg.1752"/>
<feature type="region of interest" description="Disordered" evidence="1">
    <location>
        <begin position="19"/>
        <end position="61"/>
    </location>
</feature>
<dbReference type="AlphaFoldDB" id="D2U8K4"/>
<reference evidence="2 3" key="1">
    <citation type="journal article" date="2009" name="BMC Genomics">
        <title>The complete genome sequence of Xanthomonas albilineans provides new insights into the reductive genome evolution of the xylem-limited Xanthomonadaceae.</title>
        <authorList>
            <person name="Pieretti I."/>
            <person name="Royer M."/>
            <person name="Barbe V."/>
            <person name="Carrere S."/>
            <person name="Koebnik R."/>
            <person name="Cociancich S."/>
            <person name="Couloux A."/>
            <person name="Darrasse A."/>
            <person name="Gouzy J."/>
            <person name="Jacques M.A."/>
            <person name="Lauber E."/>
            <person name="Manceau C."/>
            <person name="Mangenot S."/>
            <person name="Poussier S."/>
            <person name="Segurens B."/>
            <person name="Szurek B."/>
            <person name="Verdier V."/>
            <person name="Arlat M."/>
            <person name="Rott P."/>
        </authorList>
    </citation>
    <scope>NUCLEOTIDE SEQUENCE [LARGE SCALE GENOMIC DNA]</scope>
    <source>
        <strain evidence="3">GPE PC73 / CFBP 7063</strain>
    </source>
</reference>
<evidence type="ECO:0000256" key="1">
    <source>
        <dbReference type="SAM" id="MobiDB-lite"/>
    </source>
</evidence>
<dbReference type="STRING" id="380358.XALC_1790"/>
<keyword evidence="3" id="KW-1185">Reference proteome</keyword>
<sequence length="61" mass="6502">MQNDNNKRVMGYVHARELSNEEISQVSGGDDDDGGHCPKKNRTKVTTGTGGGGTGETLCDY</sequence>
<dbReference type="KEGG" id="xal:XALC_1790"/>
<accession>D2U8K4</accession>
<gene>
    <name evidence="2" type="ordered locus">XALc_1790</name>
</gene>
<dbReference type="GeneID" id="57877099"/>
<protein>
    <submittedName>
        <fullName evidence="2">Uncharacterized protein</fullName>
    </submittedName>
</protein>